<dbReference type="InParanoid" id="A2DTK1"/>
<dbReference type="Proteomes" id="UP000001542">
    <property type="component" value="Unassembled WGS sequence"/>
</dbReference>
<dbReference type="PANTHER" id="PTHR13451:SF17">
    <property type="entry name" value="CROSSOVER JUNCTION ENDONUCLEASE MUS81"/>
    <property type="match status" value="1"/>
</dbReference>
<reference evidence="2" key="2">
    <citation type="journal article" date="2007" name="Science">
        <title>Draft genome sequence of the sexually transmitted pathogen Trichomonas vaginalis.</title>
        <authorList>
            <person name="Carlton J.M."/>
            <person name="Hirt R.P."/>
            <person name="Silva J.C."/>
            <person name="Delcher A.L."/>
            <person name="Schatz M."/>
            <person name="Zhao Q."/>
            <person name="Wortman J.R."/>
            <person name="Bidwell S.L."/>
            <person name="Alsmark U.C.M."/>
            <person name="Besteiro S."/>
            <person name="Sicheritz-Ponten T."/>
            <person name="Noel C.J."/>
            <person name="Dacks J.B."/>
            <person name="Foster P.G."/>
            <person name="Simillion C."/>
            <person name="Van de Peer Y."/>
            <person name="Miranda-Saavedra D."/>
            <person name="Barton G.J."/>
            <person name="Westrop G.D."/>
            <person name="Mueller S."/>
            <person name="Dessi D."/>
            <person name="Fiori P.L."/>
            <person name="Ren Q."/>
            <person name="Paulsen I."/>
            <person name="Zhang H."/>
            <person name="Bastida-Corcuera F.D."/>
            <person name="Simoes-Barbosa A."/>
            <person name="Brown M.T."/>
            <person name="Hayes R.D."/>
            <person name="Mukherjee M."/>
            <person name="Okumura C.Y."/>
            <person name="Schneider R."/>
            <person name="Smith A.J."/>
            <person name="Vanacova S."/>
            <person name="Villalvazo M."/>
            <person name="Haas B.J."/>
            <person name="Pertea M."/>
            <person name="Feldblyum T.V."/>
            <person name="Utterback T.R."/>
            <person name="Shu C.L."/>
            <person name="Osoegawa K."/>
            <person name="de Jong P.J."/>
            <person name="Hrdy I."/>
            <person name="Horvathova L."/>
            <person name="Zubacova Z."/>
            <person name="Dolezal P."/>
            <person name="Malik S.B."/>
            <person name="Logsdon J.M. Jr."/>
            <person name="Henze K."/>
            <person name="Gupta A."/>
            <person name="Wang C.C."/>
            <person name="Dunne R.L."/>
            <person name="Upcroft J.A."/>
            <person name="Upcroft P."/>
            <person name="White O."/>
            <person name="Salzberg S.L."/>
            <person name="Tang P."/>
            <person name="Chiu C.-H."/>
            <person name="Lee Y.-S."/>
            <person name="Embley T.M."/>
            <person name="Coombs G.H."/>
            <person name="Mottram J.C."/>
            <person name="Tachezy J."/>
            <person name="Fraser-Liggett C.M."/>
            <person name="Johnson P.J."/>
        </authorList>
    </citation>
    <scope>NUCLEOTIDE SEQUENCE [LARGE SCALE GENOMIC DNA]</scope>
    <source>
        <strain evidence="2">G3</strain>
    </source>
</reference>
<comment type="function">
    <text evidence="1">Interacts with EME1 to form a DNA structure-specific endonuclease with substrate preference for branched DNA structures with a 5'-end at the branch nick. Typical substrates include 3'-flap structures, D-loops, replication forks and nicked Holliday junctions. May be required in mitosis for the processing of stalled or collapsed replication fork intermediates. May be required in meiosis for the repair of meiosis-specific double strand breaks subsequent to single-end invasion (SEI).</text>
</comment>
<dbReference type="GO" id="GO:0048476">
    <property type="term" value="C:Holliday junction resolvase complex"/>
    <property type="evidence" value="ECO:0007669"/>
    <property type="project" value="UniProtKB-UniRule"/>
</dbReference>
<comment type="similarity">
    <text evidence="1">Belongs to the XPF family.</text>
</comment>
<proteinExistence type="inferred from homology"/>
<comment type="subunit">
    <text evidence="1">Interacts with EME1.</text>
</comment>
<dbReference type="VEuPathDB" id="TrichDB:TVAG_423630"/>
<dbReference type="KEGG" id="tva:4774318"/>
<dbReference type="InterPro" id="IPR036388">
    <property type="entry name" value="WH-like_DNA-bd_sf"/>
</dbReference>
<dbReference type="RefSeq" id="XP_001328533.1">
    <property type="nucleotide sequence ID" value="XM_001328498.1"/>
</dbReference>
<dbReference type="EC" id="3.1.22.-" evidence="1"/>
<keyword evidence="1" id="KW-0540">Nuclease</keyword>
<keyword evidence="1" id="KW-0378">Hydrolase</keyword>
<dbReference type="GO" id="GO:0005634">
    <property type="term" value="C:nucleus"/>
    <property type="evidence" value="ECO:0007669"/>
    <property type="project" value="UniProtKB-SubCell"/>
</dbReference>
<comment type="cofactor">
    <cofactor evidence="1">
        <name>Mg(2+)</name>
        <dbReference type="ChEBI" id="CHEBI:18420"/>
    </cofactor>
</comment>
<name>A2DTK1_TRIV3</name>
<dbReference type="PANTHER" id="PTHR13451">
    <property type="entry name" value="CLASS II CROSSOVER JUNCTION ENDONUCLEASE MUS81"/>
    <property type="match status" value="1"/>
</dbReference>
<evidence type="ECO:0000313" key="2">
    <source>
        <dbReference type="EMBL" id="EAY16310.1"/>
    </source>
</evidence>
<evidence type="ECO:0000313" key="3">
    <source>
        <dbReference type="Proteomes" id="UP000001542"/>
    </source>
</evidence>
<keyword evidence="3" id="KW-1185">Reference proteome</keyword>
<dbReference type="GO" id="GO:0046872">
    <property type="term" value="F:metal ion binding"/>
    <property type="evidence" value="ECO:0007669"/>
    <property type="project" value="UniProtKB-UniRule"/>
</dbReference>
<accession>A2DTK1</accession>
<keyword evidence="1" id="KW-0255">Endonuclease</keyword>
<reference evidence="2" key="1">
    <citation type="submission" date="2006-10" db="EMBL/GenBank/DDBJ databases">
        <authorList>
            <person name="Amadeo P."/>
            <person name="Zhao Q."/>
            <person name="Wortman J."/>
            <person name="Fraser-Liggett C."/>
            <person name="Carlton J."/>
        </authorList>
    </citation>
    <scope>NUCLEOTIDE SEQUENCE</scope>
    <source>
        <strain evidence="2">G3</strain>
    </source>
</reference>
<gene>
    <name evidence="2" type="ORF">TVAG_423630</name>
</gene>
<keyword evidence="1" id="KW-0234">DNA repair</keyword>
<dbReference type="EMBL" id="DS113244">
    <property type="protein sequence ID" value="EAY16310.1"/>
    <property type="molecule type" value="Genomic_DNA"/>
</dbReference>
<dbReference type="GO" id="GO:0006308">
    <property type="term" value="P:DNA catabolic process"/>
    <property type="evidence" value="ECO:0007669"/>
    <property type="project" value="UniProtKB-UniRule"/>
</dbReference>
<organism evidence="2 3">
    <name type="scientific">Trichomonas vaginalis (strain ATCC PRA-98 / G3)</name>
    <dbReference type="NCBI Taxonomy" id="412133"/>
    <lineage>
        <taxon>Eukaryota</taxon>
        <taxon>Metamonada</taxon>
        <taxon>Parabasalia</taxon>
        <taxon>Trichomonadida</taxon>
        <taxon>Trichomonadidae</taxon>
        <taxon>Trichomonas</taxon>
    </lineage>
</organism>
<keyword evidence="1" id="KW-0227">DNA damage</keyword>
<keyword evidence="1" id="KW-0539">Nucleus</keyword>
<dbReference type="GO" id="GO:0003677">
    <property type="term" value="F:DNA binding"/>
    <property type="evidence" value="ECO:0007669"/>
    <property type="project" value="UniProtKB-UniRule"/>
</dbReference>
<dbReference type="InterPro" id="IPR033309">
    <property type="entry name" value="Mus81"/>
</dbReference>
<dbReference type="VEuPathDB" id="TrichDB:TVAGG3_0594040"/>
<evidence type="ECO:0000256" key="1">
    <source>
        <dbReference type="RuleBase" id="RU369042"/>
    </source>
</evidence>
<dbReference type="GO" id="GO:0000727">
    <property type="term" value="P:double-strand break repair via break-induced replication"/>
    <property type="evidence" value="ECO:0007669"/>
    <property type="project" value="UniProtKB-UniRule"/>
</dbReference>
<dbReference type="AlphaFoldDB" id="A2DTK1"/>
<dbReference type="GO" id="GO:0008821">
    <property type="term" value="F:crossover junction DNA endonuclease activity"/>
    <property type="evidence" value="ECO:0007669"/>
    <property type="project" value="UniProtKB-UniRule"/>
</dbReference>
<comment type="subcellular location">
    <subcellularLocation>
        <location evidence="1">Nucleus</location>
    </subcellularLocation>
</comment>
<keyword evidence="1" id="KW-0460">Magnesium</keyword>
<sequence>MFTPFSSMKTLEKNGYVQRFRTTNKDQFKLTDEGKNLAEEIFTNSQKPQNQEEIRDSAAAPRNCSMLVSTSDIECRTTLDVIDAINRTNRQWKKSSIPVGSIWFLRNNEVYDTIVQFSGGKLQSTNNQILKHTSGTPFKHKIVIVTSKENVTCVSKKLQAMSDFGISLIYIDTPAQVANYLDKLCSIMDKRGTIMGSLKDVTALCETNKFAPTVGEVWQKTLKLFPGCGPQLSAAIYSVFKTPIQMIDYFNKAIRLQSEDNVSVTERFCDLIQHKTGLRPKSNTVDALMNVIGVPIEK</sequence>
<keyword evidence="1" id="KW-0479">Metal-binding</keyword>
<dbReference type="Gene3D" id="1.10.10.10">
    <property type="entry name" value="Winged helix-like DNA-binding domain superfamily/Winged helix DNA-binding domain"/>
    <property type="match status" value="1"/>
</dbReference>
<keyword evidence="1" id="KW-0233">DNA recombination</keyword>
<protein>
    <recommendedName>
        <fullName evidence="1">Crossover junction endonuclease MUS81</fullName>
        <ecNumber evidence="1">3.1.22.-</ecNumber>
    </recommendedName>
</protein>